<feature type="compositionally biased region" description="Basic and acidic residues" evidence="10">
    <location>
        <begin position="59"/>
        <end position="88"/>
    </location>
</feature>
<dbReference type="Proteomes" id="UP000243975">
    <property type="component" value="Unassembled WGS sequence"/>
</dbReference>
<feature type="binding site" evidence="7">
    <location>
        <position position="194"/>
    </location>
    <ligand>
        <name>oxalate</name>
        <dbReference type="ChEBI" id="CHEBI:30623"/>
    </ligand>
</feature>
<dbReference type="InterPro" id="IPR001929">
    <property type="entry name" value="Germin"/>
</dbReference>
<evidence type="ECO:0000256" key="10">
    <source>
        <dbReference type="SAM" id="MobiDB-lite"/>
    </source>
</evidence>
<keyword evidence="3 9" id="KW-0052">Apoplast</keyword>
<dbReference type="InterPro" id="IPR011051">
    <property type="entry name" value="RmlC_Cupin_sf"/>
</dbReference>
<keyword evidence="6 7" id="KW-0464">Manganese</keyword>
<evidence type="ECO:0000256" key="8">
    <source>
        <dbReference type="PIRSR" id="PIRSR601929-2"/>
    </source>
</evidence>
<reference evidence="12 13" key="1">
    <citation type="journal article" date="2016" name="Sci. Rep.">
        <title>The genome sequence of the outbreeding globe artichoke constructed de novo incorporating a phase-aware low-pass sequencing strategy of F1 progeny.</title>
        <authorList>
            <person name="Scaglione D."/>
            <person name="Reyes-Chin-Wo S."/>
            <person name="Acquadro A."/>
            <person name="Froenicke L."/>
            <person name="Portis E."/>
            <person name="Beitel C."/>
            <person name="Tirone M."/>
            <person name="Mauro R."/>
            <person name="Lo Monaco A."/>
            <person name="Mauromicale G."/>
            <person name="Faccioli P."/>
            <person name="Cattivelli L."/>
            <person name="Rieseberg L."/>
            <person name="Michelmore R."/>
            <person name="Lanteri S."/>
        </authorList>
    </citation>
    <scope>NUCLEOTIDE SEQUENCE [LARGE SCALE GENOMIC DNA]</scope>
    <source>
        <strain evidence="12">2C</strain>
    </source>
</reference>
<feature type="region of interest" description="Disordered" evidence="10">
    <location>
        <begin position="59"/>
        <end position="96"/>
    </location>
</feature>
<feature type="binding site" evidence="8">
    <location>
        <position position="204"/>
    </location>
    <ligand>
        <name>Mn(2+)</name>
        <dbReference type="ChEBI" id="CHEBI:29035"/>
    </ligand>
</feature>
<organism evidence="12 13">
    <name type="scientific">Cynara cardunculus var. scolymus</name>
    <name type="common">Globe artichoke</name>
    <name type="synonym">Cynara scolymus</name>
    <dbReference type="NCBI Taxonomy" id="59895"/>
    <lineage>
        <taxon>Eukaryota</taxon>
        <taxon>Viridiplantae</taxon>
        <taxon>Streptophyta</taxon>
        <taxon>Embryophyta</taxon>
        <taxon>Tracheophyta</taxon>
        <taxon>Spermatophyta</taxon>
        <taxon>Magnoliopsida</taxon>
        <taxon>eudicotyledons</taxon>
        <taxon>Gunneridae</taxon>
        <taxon>Pentapetalae</taxon>
        <taxon>asterids</taxon>
        <taxon>campanulids</taxon>
        <taxon>Asterales</taxon>
        <taxon>Asteraceae</taxon>
        <taxon>Carduoideae</taxon>
        <taxon>Cardueae</taxon>
        <taxon>Carduinae</taxon>
        <taxon>Cynara</taxon>
    </lineage>
</organism>
<dbReference type="EMBL" id="LEKV01001890">
    <property type="protein sequence ID" value="KVI05102.1"/>
    <property type="molecule type" value="Genomic_DNA"/>
</dbReference>
<dbReference type="CDD" id="cd02241">
    <property type="entry name" value="cupin_OxOx"/>
    <property type="match status" value="1"/>
</dbReference>
<dbReference type="SUPFAM" id="SSF51182">
    <property type="entry name" value="RmlC-like cupins"/>
    <property type="match status" value="1"/>
</dbReference>
<proteinExistence type="inferred from homology"/>
<evidence type="ECO:0000256" key="5">
    <source>
        <dbReference type="ARBA" id="ARBA00022723"/>
    </source>
</evidence>
<dbReference type="AlphaFoldDB" id="A0A124SG29"/>
<evidence type="ECO:0000259" key="11">
    <source>
        <dbReference type="SMART" id="SM00835"/>
    </source>
</evidence>
<dbReference type="InterPro" id="IPR006045">
    <property type="entry name" value="Cupin_1"/>
</dbReference>
<keyword evidence="13" id="KW-1185">Reference proteome</keyword>
<comment type="subcellular location">
    <subcellularLocation>
        <location evidence="1 9">Secreted</location>
        <location evidence="1 9">Extracellular space</location>
        <location evidence="1 9">Apoplast</location>
    </subcellularLocation>
</comment>
<comment type="similarity">
    <text evidence="2 9">Belongs to the germin family.</text>
</comment>
<dbReference type="GO" id="GO:0030145">
    <property type="term" value="F:manganese ion binding"/>
    <property type="evidence" value="ECO:0007669"/>
    <property type="project" value="UniProtKB-UniRule"/>
</dbReference>
<evidence type="ECO:0000256" key="2">
    <source>
        <dbReference type="ARBA" id="ARBA00007456"/>
    </source>
</evidence>
<protein>
    <recommendedName>
        <fullName evidence="9">Germin-like protein</fullName>
    </recommendedName>
</protein>
<evidence type="ECO:0000256" key="7">
    <source>
        <dbReference type="PIRSR" id="PIRSR601929-1"/>
    </source>
</evidence>
<evidence type="ECO:0000256" key="9">
    <source>
        <dbReference type="RuleBase" id="RU366015"/>
    </source>
</evidence>
<feature type="domain" description="Cupin type-1" evidence="11">
    <location>
        <begin position="163"/>
        <end position="251"/>
    </location>
</feature>
<accession>A0A124SG29</accession>
<dbReference type="PANTHER" id="PTHR31238">
    <property type="entry name" value="GERMIN-LIKE PROTEIN SUBFAMILY 3 MEMBER 3"/>
    <property type="match status" value="1"/>
</dbReference>
<keyword evidence="5 7" id="KW-0479">Metal-binding</keyword>
<dbReference type="PRINTS" id="PR00325">
    <property type="entry name" value="GERMIN"/>
</dbReference>
<dbReference type="Gene3D" id="2.60.120.10">
    <property type="entry name" value="Jelly Rolls"/>
    <property type="match status" value="1"/>
</dbReference>
<comment type="caution">
    <text evidence="12">The sequence shown here is derived from an EMBL/GenBank/DDBJ whole genome shotgun (WGS) entry which is preliminary data.</text>
</comment>
<feature type="binding site" evidence="7">
    <location>
        <position position="204"/>
    </location>
    <ligand>
        <name>oxalate</name>
        <dbReference type="ChEBI" id="CHEBI:30623"/>
    </ligand>
</feature>
<name>A0A124SG29_CYNCS</name>
<feature type="binding site" evidence="8">
    <location>
        <position position="199"/>
    </location>
    <ligand>
        <name>Mn(2+)</name>
        <dbReference type="ChEBI" id="CHEBI:29035"/>
    </ligand>
</feature>
<evidence type="ECO:0000256" key="3">
    <source>
        <dbReference type="ARBA" id="ARBA00022523"/>
    </source>
</evidence>
<dbReference type="SMART" id="SM00835">
    <property type="entry name" value="Cupin_1"/>
    <property type="match status" value="1"/>
</dbReference>
<feature type="binding site" evidence="8">
    <location>
        <position position="197"/>
    </location>
    <ligand>
        <name>Mn(2+)</name>
        <dbReference type="ChEBI" id="CHEBI:29035"/>
    </ligand>
</feature>
<dbReference type="GO" id="GO:0048046">
    <property type="term" value="C:apoplast"/>
    <property type="evidence" value="ECO:0007669"/>
    <property type="project" value="UniProtKB-SubCell"/>
</dbReference>
<evidence type="ECO:0000256" key="4">
    <source>
        <dbReference type="ARBA" id="ARBA00022525"/>
    </source>
</evidence>
<evidence type="ECO:0000256" key="1">
    <source>
        <dbReference type="ARBA" id="ARBA00004271"/>
    </source>
</evidence>
<keyword evidence="4 9" id="KW-0964">Secreted</keyword>
<dbReference type="Pfam" id="PF00190">
    <property type="entry name" value="Cupin_1"/>
    <property type="match status" value="1"/>
</dbReference>
<gene>
    <name evidence="12" type="ORF">Ccrd_016574</name>
</gene>
<evidence type="ECO:0000256" key="6">
    <source>
        <dbReference type="ARBA" id="ARBA00023211"/>
    </source>
</evidence>
<feature type="binding site" evidence="7">
    <location>
        <position position="199"/>
    </location>
    <ligand>
        <name>oxalate</name>
        <dbReference type="ChEBI" id="CHEBI:30623"/>
    </ligand>
</feature>
<evidence type="ECO:0000313" key="12">
    <source>
        <dbReference type="EMBL" id="KVI05102.1"/>
    </source>
</evidence>
<dbReference type="Gramene" id="KVI05102">
    <property type="protein sequence ID" value="KVI05102"/>
    <property type="gene ID" value="Ccrd_016574"/>
</dbReference>
<dbReference type="InterPro" id="IPR014710">
    <property type="entry name" value="RmlC-like_jellyroll"/>
</dbReference>
<evidence type="ECO:0000313" key="13">
    <source>
        <dbReference type="Proteomes" id="UP000243975"/>
    </source>
</evidence>
<sequence>MAMRSAIISRLAPFRSVTDSSSSRSSFRFFSDQGRVLSEEERAAENVYIKKMEREKLEKQKLKEQKEKAEKEKAEKEQGRGEIKETRGGEFGGTDLRPGRHNIMKIKFFTVALVLAALHGTMAGDPDILSDFIVPSGNQTVDGNFFTFTGMRVLVEAPDATTFKVFKASMAEFPALNGQSVSYAVLDFPPGSVNPPHAHPRASELLFVLGGSLQVGFVDTTNRLFTQTLETGDLFVFPKGLFKTHKKHKTA</sequence>